<gene>
    <name evidence="2" type="ORF">GCM10010923_01030</name>
</gene>
<keyword evidence="3" id="KW-1185">Reference proteome</keyword>
<accession>A0ABQ1F1F1</accession>
<protein>
    <submittedName>
        <fullName evidence="2">Membrane protein</fullName>
    </submittedName>
</protein>
<dbReference type="Pfam" id="PF05987">
    <property type="entry name" value="DUF898"/>
    <property type="match status" value="1"/>
</dbReference>
<feature type="transmembrane region" description="Helical" evidence="1">
    <location>
        <begin position="156"/>
        <end position="175"/>
    </location>
</feature>
<evidence type="ECO:0000313" key="2">
    <source>
        <dbReference type="EMBL" id="GFZ96968.1"/>
    </source>
</evidence>
<dbReference type="RefSeq" id="WP_188640843.1">
    <property type="nucleotide sequence ID" value="NZ_BMID01000001.1"/>
</dbReference>
<feature type="transmembrane region" description="Helical" evidence="1">
    <location>
        <begin position="244"/>
        <end position="267"/>
    </location>
</feature>
<feature type="transmembrane region" description="Helical" evidence="1">
    <location>
        <begin position="71"/>
        <end position="93"/>
    </location>
</feature>
<feature type="transmembrane region" description="Helical" evidence="1">
    <location>
        <begin position="21"/>
        <end position="42"/>
    </location>
</feature>
<keyword evidence="1" id="KW-0812">Transmembrane</keyword>
<proteinExistence type="predicted"/>
<sequence length="361" mass="41392">MDEQDAGGHSAFRFHGTWREFAAIAFPNLLLTIVTLGVYRFWAKTRERKYLWGRTQFIDERLEWTGTGLELFFGFLLVLVLFFGPYFFVSLVLNRLVFDNQPGLAGALLLGVFVLTFYLGGVALFRALRYRMGRTYWHGIRGGSDDRGWSYGWSYVWKWAVGYLVLGLLVPWAMIQLWNERWNQMSFGPFRFRAEGDAGDLMKRYLLFYAAPFVFFAAALVFGIVMAASGIAEGDSDVVNAGAVIGFVLFFLGFYALIGFIALFYYAKYFRVAISGLSLENLDFRFDASTQDWFKLFLVDILLVVGTLGIGWIFLSYRHWKFFVTHMEAYGEIDLDRLTQSDTQRSKHGEGLLDAFDMGAF</sequence>
<organism evidence="2 3">
    <name type="scientific">Blastomonas marina</name>
    <dbReference type="NCBI Taxonomy" id="1867408"/>
    <lineage>
        <taxon>Bacteria</taxon>
        <taxon>Pseudomonadati</taxon>
        <taxon>Pseudomonadota</taxon>
        <taxon>Alphaproteobacteria</taxon>
        <taxon>Sphingomonadales</taxon>
        <taxon>Sphingomonadaceae</taxon>
        <taxon>Blastomonas</taxon>
    </lineage>
</organism>
<feature type="transmembrane region" description="Helical" evidence="1">
    <location>
        <begin position="105"/>
        <end position="125"/>
    </location>
</feature>
<feature type="transmembrane region" description="Helical" evidence="1">
    <location>
        <begin position="206"/>
        <end position="232"/>
    </location>
</feature>
<dbReference type="EMBL" id="BMID01000001">
    <property type="protein sequence ID" value="GFZ96968.1"/>
    <property type="molecule type" value="Genomic_DNA"/>
</dbReference>
<keyword evidence="1" id="KW-1133">Transmembrane helix</keyword>
<evidence type="ECO:0000256" key="1">
    <source>
        <dbReference type="SAM" id="Phobius"/>
    </source>
</evidence>
<feature type="transmembrane region" description="Helical" evidence="1">
    <location>
        <begin position="293"/>
        <end position="315"/>
    </location>
</feature>
<keyword evidence="1" id="KW-0472">Membrane</keyword>
<dbReference type="InterPro" id="IPR010295">
    <property type="entry name" value="DUF898"/>
</dbReference>
<evidence type="ECO:0000313" key="3">
    <source>
        <dbReference type="Proteomes" id="UP000603317"/>
    </source>
</evidence>
<dbReference type="Proteomes" id="UP000603317">
    <property type="component" value="Unassembled WGS sequence"/>
</dbReference>
<name>A0ABQ1F1F1_9SPHN</name>
<reference evidence="3" key="1">
    <citation type="journal article" date="2019" name="Int. J. Syst. Evol. Microbiol.">
        <title>The Global Catalogue of Microorganisms (GCM) 10K type strain sequencing project: providing services to taxonomists for standard genome sequencing and annotation.</title>
        <authorList>
            <consortium name="The Broad Institute Genomics Platform"/>
            <consortium name="The Broad Institute Genome Sequencing Center for Infectious Disease"/>
            <person name="Wu L."/>
            <person name="Ma J."/>
        </authorList>
    </citation>
    <scope>NUCLEOTIDE SEQUENCE [LARGE SCALE GENOMIC DNA]</scope>
    <source>
        <strain evidence="3">CGMCC 1.15297</strain>
    </source>
</reference>
<comment type="caution">
    <text evidence="2">The sequence shown here is derived from an EMBL/GenBank/DDBJ whole genome shotgun (WGS) entry which is preliminary data.</text>
</comment>